<dbReference type="InterPro" id="IPR043595">
    <property type="entry name" value="FaeB/C/D"/>
</dbReference>
<evidence type="ECO:0000256" key="1">
    <source>
        <dbReference type="ARBA" id="ARBA00004613"/>
    </source>
</evidence>
<keyword evidence="5 9" id="KW-0378">Hydrolase</keyword>
<feature type="transmembrane region" description="Helical" evidence="8">
    <location>
        <begin position="22"/>
        <end position="42"/>
    </location>
</feature>
<keyword evidence="10" id="KW-1185">Reference proteome</keyword>
<dbReference type="AlphaFoldDB" id="A0A7G9QL05"/>
<keyword evidence="7" id="KW-0624">Polysaccharide degradation</keyword>
<evidence type="ECO:0000256" key="3">
    <source>
        <dbReference type="ARBA" id="ARBA00022651"/>
    </source>
</evidence>
<evidence type="ECO:0000256" key="2">
    <source>
        <dbReference type="ARBA" id="ARBA00022525"/>
    </source>
</evidence>
<dbReference type="Proteomes" id="UP000515806">
    <property type="component" value="Chromosome"/>
</dbReference>
<organism evidence="9 10">
    <name type="scientific">Pedobacter roseus</name>
    <dbReference type="NCBI Taxonomy" id="336820"/>
    <lineage>
        <taxon>Bacteria</taxon>
        <taxon>Pseudomonadati</taxon>
        <taxon>Bacteroidota</taxon>
        <taxon>Sphingobacteriia</taxon>
        <taxon>Sphingobacteriales</taxon>
        <taxon>Sphingobacteriaceae</taxon>
        <taxon>Pedobacter</taxon>
    </lineage>
</organism>
<evidence type="ECO:0000256" key="7">
    <source>
        <dbReference type="ARBA" id="ARBA00023326"/>
    </source>
</evidence>
<dbReference type="PANTHER" id="PTHR38050:SF2">
    <property type="entry name" value="FERULOYL ESTERASE C-RELATED"/>
    <property type="match status" value="1"/>
</dbReference>
<dbReference type="PANTHER" id="PTHR38050">
    <property type="match status" value="1"/>
</dbReference>
<dbReference type="GO" id="GO:0030600">
    <property type="term" value="F:feruloyl esterase activity"/>
    <property type="evidence" value="ECO:0007669"/>
    <property type="project" value="InterPro"/>
</dbReference>
<name>A0A7G9QL05_9SPHI</name>
<keyword evidence="8" id="KW-0812">Transmembrane</keyword>
<dbReference type="EMBL" id="CP060723">
    <property type="protein sequence ID" value="QNN44030.1"/>
    <property type="molecule type" value="Genomic_DNA"/>
</dbReference>
<keyword evidence="6" id="KW-0119">Carbohydrate metabolism</keyword>
<keyword evidence="8" id="KW-0472">Membrane</keyword>
<evidence type="ECO:0000313" key="9">
    <source>
        <dbReference type="EMBL" id="QNN44030.1"/>
    </source>
</evidence>
<dbReference type="RefSeq" id="WP_187594484.1">
    <property type="nucleotide sequence ID" value="NZ_CP060723.1"/>
</dbReference>
<evidence type="ECO:0000256" key="4">
    <source>
        <dbReference type="ARBA" id="ARBA00022729"/>
    </source>
</evidence>
<keyword evidence="3" id="KW-0858">Xylan degradation</keyword>
<gene>
    <name evidence="9" type="ORF">H9L23_08125</name>
</gene>
<evidence type="ECO:0000256" key="8">
    <source>
        <dbReference type="SAM" id="Phobius"/>
    </source>
</evidence>
<sequence length="287" mass="32289">MIKPCEAILVNMGMINKTNYKVLNFIILVFIFIYIPVLLVRGEQPTSEVKKMLLTVGDTKREALVYIPSTAKTKMSPLIFVFHGHGGTMENAYRSHQFEKLWPEAIIVYPQGLNTPGQLTDPQGKLPGWQKEAGDMNDRDLNFFDQMLKTLQTNYKVDDQRVYATGHSNGGGFTYLLWATHADVFAAFAPSSAVSRKAAGKLKPKPAMHIMGEQDPLVKPEWQKMMCNMILKVNSCDTDGKPYGEYATHYPSKSGNPVVLYVHPGGHVYPKEADEVVVKFFKEIKKK</sequence>
<dbReference type="InterPro" id="IPR029058">
    <property type="entry name" value="AB_hydrolase_fold"/>
</dbReference>
<dbReference type="KEGG" id="proe:H9L23_08125"/>
<dbReference type="SUPFAM" id="SSF53474">
    <property type="entry name" value="alpha/beta-Hydrolases"/>
    <property type="match status" value="1"/>
</dbReference>
<dbReference type="Gene3D" id="3.40.50.1820">
    <property type="entry name" value="alpha/beta hydrolase"/>
    <property type="match status" value="1"/>
</dbReference>
<evidence type="ECO:0000256" key="5">
    <source>
        <dbReference type="ARBA" id="ARBA00022801"/>
    </source>
</evidence>
<keyword evidence="2" id="KW-0964">Secreted</keyword>
<reference evidence="9 10" key="1">
    <citation type="submission" date="2020-08" db="EMBL/GenBank/DDBJ databases">
        <title>Genome sequence of Pedobacter roseus KACC 11594T.</title>
        <authorList>
            <person name="Hyun D.-W."/>
            <person name="Bae J.-W."/>
        </authorList>
    </citation>
    <scope>NUCLEOTIDE SEQUENCE [LARGE SCALE GENOMIC DNA]</scope>
    <source>
        <strain evidence="9 10">KACC 11594</strain>
    </source>
</reference>
<keyword evidence="4" id="KW-0732">Signal</keyword>
<protein>
    <submittedName>
        <fullName evidence="9">Dienelactone hydrolase family protein</fullName>
    </submittedName>
</protein>
<comment type="subcellular location">
    <subcellularLocation>
        <location evidence="1">Secreted</location>
    </subcellularLocation>
</comment>
<keyword evidence="8" id="KW-1133">Transmembrane helix</keyword>
<dbReference type="GO" id="GO:0005576">
    <property type="term" value="C:extracellular region"/>
    <property type="evidence" value="ECO:0007669"/>
    <property type="project" value="UniProtKB-SubCell"/>
</dbReference>
<dbReference type="InterPro" id="IPR000801">
    <property type="entry name" value="Esterase-like"/>
</dbReference>
<dbReference type="Pfam" id="PF00756">
    <property type="entry name" value="Esterase"/>
    <property type="match status" value="1"/>
</dbReference>
<accession>A0A7G9QL05</accession>
<evidence type="ECO:0000313" key="10">
    <source>
        <dbReference type="Proteomes" id="UP000515806"/>
    </source>
</evidence>
<evidence type="ECO:0000256" key="6">
    <source>
        <dbReference type="ARBA" id="ARBA00023277"/>
    </source>
</evidence>
<dbReference type="GO" id="GO:0045493">
    <property type="term" value="P:xylan catabolic process"/>
    <property type="evidence" value="ECO:0007669"/>
    <property type="project" value="UniProtKB-KW"/>
</dbReference>
<proteinExistence type="predicted"/>